<name>A0A1I6TNM2_9PSEU</name>
<keyword evidence="6" id="KW-1185">Reference proteome</keyword>
<gene>
    <name evidence="5" type="ORF">SAMN05660874_04132</name>
</gene>
<feature type="transmembrane region" description="Helical" evidence="4">
    <location>
        <begin position="289"/>
        <end position="315"/>
    </location>
</feature>
<organism evidence="5 6">
    <name type="scientific">Saccharopolyspora flava</name>
    <dbReference type="NCBI Taxonomy" id="95161"/>
    <lineage>
        <taxon>Bacteria</taxon>
        <taxon>Bacillati</taxon>
        <taxon>Actinomycetota</taxon>
        <taxon>Actinomycetes</taxon>
        <taxon>Pseudonocardiales</taxon>
        <taxon>Pseudonocardiaceae</taxon>
        <taxon>Saccharopolyspora</taxon>
    </lineage>
</organism>
<keyword evidence="4" id="KW-1133">Transmembrane helix</keyword>
<evidence type="ECO:0000256" key="2">
    <source>
        <dbReference type="ARBA" id="ARBA00022676"/>
    </source>
</evidence>
<dbReference type="STRING" id="95161.SAMN05660874_04132"/>
<evidence type="ECO:0000256" key="4">
    <source>
        <dbReference type="SAM" id="Phobius"/>
    </source>
</evidence>
<keyword evidence="4" id="KW-0472">Membrane</keyword>
<dbReference type="InterPro" id="IPR029044">
    <property type="entry name" value="Nucleotide-diphossugar_trans"/>
</dbReference>
<keyword evidence="4" id="KW-0812">Transmembrane</keyword>
<evidence type="ECO:0000313" key="6">
    <source>
        <dbReference type="Proteomes" id="UP000198852"/>
    </source>
</evidence>
<evidence type="ECO:0000256" key="1">
    <source>
        <dbReference type="ARBA" id="ARBA00006739"/>
    </source>
</evidence>
<dbReference type="PANTHER" id="PTHR43630:SF1">
    <property type="entry name" value="POLY-BETA-1,6-N-ACETYL-D-GLUCOSAMINE SYNTHASE"/>
    <property type="match status" value="1"/>
</dbReference>
<dbReference type="PANTHER" id="PTHR43630">
    <property type="entry name" value="POLY-BETA-1,6-N-ACETYL-D-GLUCOSAMINE SYNTHASE"/>
    <property type="match status" value="1"/>
</dbReference>
<dbReference type="Pfam" id="PF13641">
    <property type="entry name" value="Glyco_tranf_2_3"/>
    <property type="match status" value="1"/>
</dbReference>
<reference evidence="6" key="1">
    <citation type="submission" date="2016-10" db="EMBL/GenBank/DDBJ databases">
        <authorList>
            <person name="Varghese N."/>
            <person name="Submissions S."/>
        </authorList>
    </citation>
    <scope>NUCLEOTIDE SEQUENCE [LARGE SCALE GENOMIC DNA]</scope>
    <source>
        <strain evidence="6">DSM 44771</strain>
    </source>
</reference>
<dbReference type="SUPFAM" id="SSF53448">
    <property type="entry name" value="Nucleotide-diphospho-sugar transferases"/>
    <property type="match status" value="1"/>
</dbReference>
<dbReference type="Gene3D" id="3.90.550.10">
    <property type="entry name" value="Spore Coat Polysaccharide Biosynthesis Protein SpsA, Chain A"/>
    <property type="match status" value="1"/>
</dbReference>
<dbReference type="RefSeq" id="WP_217649777.1">
    <property type="nucleotide sequence ID" value="NZ_FOZX01000007.1"/>
</dbReference>
<comment type="similarity">
    <text evidence="1">Belongs to the glycosyltransferase 2 family.</text>
</comment>
<dbReference type="GO" id="GO:0016757">
    <property type="term" value="F:glycosyltransferase activity"/>
    <property type="evidence" value="ECO:0007669"/>
    <property type="project" value="UniProtKB-KW"/>
</dbReference>
<evidence type="ECO:0000256" key="3">
    <source>
        <dbReference type="ARBA" id="ARBA00022679"/>
    </source>
</evidence>
<dbReference type="CDD" id="cd06423">
    <property type="entry name" value="CESA_like"/>
    <property type="match status" value="1"/>
</dbReference>
<feature type="transmembrane region" description="Helical" evidence="4">
    <location>
        <begin position="371"/>
        <end position="390"/>
    </location>
</feature>
<accession>A0A1I6TNM2</accession>
<keyword evidence="2" id="KW-0328">Glycosyltransferase</keyword>
<sequence length="405" mass="44564">MRAVDLLLVFLAFYPVVTSAAWMVVGTLFRLLDERVPLVRPPEGWPGVTVLVPAYNEEAVISRCVAALRELDYPSLEVLVLNDGSSDRTVAEARAAADGDPRIAVVDDGVNLGKADRLNDGMRRAEHDLVLVTDADTHLHPDAVKHLVIRMLRSPRNAAIAGSPRVTNRGRVITAMQILETASLIGLMRRTHALSGHVGTVAGVLGLFRRDAALAVGGYDPRMATEDIELTWRLLEAGYLTGFAPNALVGMQVPETVRAIWAQRTRWARGQGEVLRSHARTVLRLRNVALWPIALEALLSYIWVLTMLLSTAYGVTHWILHPGDTKFRWMLAWGMGIAVIAMLQLAVATAIDLRLDPRLGYACALLPLYPLAYWTINALAAIAAQTRGLLRGPRTKRVVWDLPRT</sequence>
<protein>
    <submittedName>
        <fullName evidence="5">Biofilm PGA synthesis N-glycosyltransferase PgaC</fullName>
    </submittedName>
</protein>
<evidence type="ECO:0000313" key="5">
    <source>
        <dbReference type="EMBL" id="SFS90764.1"/>
    </source>
</evidence>
<proteinExistence type="inferred from homology"/>
<dbReference type="EMBL" id="FOZX01000007">
    <property type="protein sequence ID" value="SFS90764.1"/>
    <property type="molecule type" value="Genomic_DNA"/>
</dbReference>
<keyword evidence="3 5" id="KW-0808">Transferase</keyword>
<dbReference type="AlphaFoldDB" id="A0A1I6TNM2"/>
<dbReference type="Proteomes" id="UP000198852">
    <property type="component" value="Unassembled WGS sequence"/>
</dbReference>
<feature type="transmembrane region" description="Helical" evidence="4">
    <location>
        <begin position="327"/>
        <end position="351"/>
    </location>
</feature>